<dbReference type="GO" id="GO:0016757">
    <property type="term" value="F:glycosyltransferase activity"/>
    <property type="evidence" value="ECO:0007669"/>
    <property type="project" value="UniProtKB-KW"/>
</dbReference>
<dbReference type="InterPro" id="IPR001173">
    <property type="entry name" value="Glyco_trans_2-like"/>
</dbReference>
<dbReference type="AlphaFoldDB" id="A0A0G1LL17"/>
<comment type="caution">
    <text evidence="5">The sequence shown here is derived from an EMBL/GenBank/DDBJ whole genome shotgun (WGS) entry which is preliminary data.</text>
</comment>
<proteinExistence type="inferred from homology"/>
<evidence type="ECO:0000256" key="1">
    <source>
        <dbReference type="ARBA" id="ARBA00006739"/>
    </source>
</evidence>
<dbReference type="Pfam" id="PF00535">
    <property type="entry name" value="Glycos_transf_2"/>
    <property type="match status" value="1"/>
</dbReference>
<dbReference type="SUPFAM" id="SSF53448">
    <property type="entry name" value="Nucleotide-diphospho-sugar transferases"/>
    <property type="match status" value="1"/>
</dbReference>
<evidence type="ECO:0000259" key="4">
    <source>
        <dbReference type="Pfam" id="PF00535"/>
    </source>
</evidence>
<sequence length="356" mass="41250">MPLQPSTPPKLSVHFVAWNSMTNMPDLFESIENQTYKDFTVRVVDNGSSDGAEKWLREKYPSITIIRNTRNLGFDAAHNQALRFAIDKWAGEDLSRCYILVVNPDVILKPDCFEKLLVEAEAHPEAGSFTPKLLKTFKDKGTDEVLREHTNSDVIDSTGLRANRFRWFYERGAGELDKGQFDASREVFGVSGASALYRATALQDIKMSNGEYFDNDFFAYKEDIDLAWRLQGKGWEARFVPEAVAHHARGMYGKERVGFFERLKNRRQKSKQRSFYSTRNHWWLLVKNMSLAELIFSAPWVLPAEVARFVYVCLFEPSSWLAIFDFFGKLPKMLRKRREILFGRSVPRKKITAWFI</sequence>
<organism evidence="5 6">
    <name type="scientific">Candidatus Uhrbacteria bacterium GW2011_GWF2_44_350</name>
    <dbReference type="NCBI Taxonomy" id="1619000"/>
    <lineage>
        <taxon>Bacteria</taxon>
        <taxon>Candidatus Uhriibacteriota</taxon>
    </lineage>
</organism>
<accession>A0A0G1LL17</accession>
<evidence type="ECO:0000313" key="6">
    <source>
        <dbReference type="Proteomes" id="UP000034154"/>
    </source>
</evidence>
<dbReference type="InterPro" id="IPR029044">
    <property type="entry name" value="Nucleotide-diphossugar_trans"/>
</dbReference>
<keyword evidence="3 5" id="KW-0808">Transferase</keyword>
<gene>
    <name evidence="5" type="ORF">UW63_C0059G0002</name>
</gene>
<dbReference type="PANTHER" id="PTHR43179">
    <property type="entry name" value="RHAMNOSYLTRANSFERASE WBBL"/>
    <property type="match status" value="1"/>
</dbReference>
<name>A0A0G1LL17_9BACT</name>
<evidence type="ECO:0000256" key="2">
    <source>
        <dbReference type="ARBA" id="ARBA00022676"/>
    </source>
</evidence>
<protein>
    <submittedName>
        <fullName evidence="5">Glycosyl transferase family protein</fullName>
    </submittedName>
</protein>
<evidence type="ECO:0000313" key="5">
    <source>
        <dbReference type="EMBL" id="KKT69447.1"/>
    </source>
</evidence>
<keyword evidence="2" id="KW-0328">Glycosyltransferase</keyword>
<reference evidence="5 6" key="1">
    <citation type="journal article" date="2015" name="Nature">
        <title>rRNA introns, odd ribosomes, and small enigmatic genomes across a large radiation of phyla.</title>
        <authorList>
            <person name="Brown C.T."/>
            <person name="Hug L.A."/>
            <person name="Thomas B.C."/>
            <person name="Sharon I."/>
            <person name="Castelle C.J."/>
            <person name="Singh A."/>
            <person name="Wilkins M.J."/>
            <person name="Williams K.H."/>
            <person name="Banfield J.F."/>
        </authorList>
    </citation>
    <scope>NUCLEOTIDE SEQUENCE [LARGE SCALE GENOMIC DNA]</scope>
</reference>
<dbReference type="Proteomes" id="UP000034154">
    <property type="component" value="Unassembled WGS sequence"/>
</dbReference>
<dbReference type="CDD" id="cd04186">
    <property type="entry name" value="GT_2_like_c"/>
    <property type="match status" value="1"/>
</dbReference>
<comment type="similarity">
    <text evidence="1">Belongs to the glycosyltransferase 2 family.</text>
</comment>
<dbReference type="PANTHER" id="PTHR43179:SF12">
    <property type="entry name" value="GALACTOFURANOSYLTRANSFERASE GLFT2"/>
    <property type="match status" value="1"/>
</dbReference>
<evidence type="ECO:0000256" key="3">
    <source>
        <dbReference type="ARBA" id="ARBA00022679"/>
    </source>
</evidence>
<dbReference type="EMBL" id="LCJB01000059">
    <property type="protein sequence ID" value="KKT69447.1"/>
    <property type="molecule type" value="Genomic_DNA"/>
</dbReference>
<feature type="domain" description="Glycosyltransferase 2-like" evidence="4">
    <location>
        <begin position="12"/>
        <end position="198"/>
    </location>
</feature>
<dbReference type="Gene3D" id="3.90.550.10">
    <property type="entry name" value="Spore Coat Polysaccharide Biosynthesis Protein SpsA, Chain A"/>
    <property type="match status" value="1"/>
</dbReference>